<dbReference type="AlphaFoldDB" id="N6TTF2"/>
<proteinExistence type="predicted"/>
<name>N6TTF2_DENPD</name>
<sequence length="60" mass="7225">MWRLRPGNLALRFGEKSARQSIPPQLFHLSSMSKTALDRRRTLRIGRQQIYMQRRLSERK</sequence>
<protein>
    <submittedName>
        <fullName evidence="1">Uncharacterized protein</fullName>
    </submittedName>
</protein>
<evidence type="ECO:0000313" key="1">
    <source>
        <dbReference type="EMBL" id="ENN71641.1"/>
    </source>
</evidence>
<reference evidence="1" key="1">
    <citation type="journal article" date="2013" name="Genome Biol.">
        <title>Draft genome of the mountain pine beetle, Dendroctonus ponderosae Hopkins, a major forest pest.</title>
        <authorList>
            <person name="Keeling C.I."/>
            <person name="Yuen M.M."/>
            <person name="Liao N.Y."/>
            <person name="Docking T.R."/>
            <person name="Chan S.K."/>
            <person name="Taylor G.A."/>
            <person name="Palmquist D.L."/>
            <person name="Jackman S.D."/>
            <person name="Nguyen A."/>
            <person name="Li M."/>
            <person name="Henderson H."/>
            <person name="Janes J.K."/>
            <person name="Zhao Y."/>
            <person name="Pandoh P."/>
            <person name="Moore R."/>
            <person name="Sperling F.A."/>
            <person name="Huber D.P."/>
            <person name="Birol I."/>
            <person name="Jones S.J."/>
            <person name="Bohlmann J."/>
        </authorList>
    </citation>
    <scope>NUCLEOTIDE SEQUENCE</scope>
</reference>
<dbReference type="HOGENOM" id="CLU_2944069_0_0_1"/>
<dbReference type="EMBL" id="KB741261">
    <property type="protein sequence ID" value="ENN71641.1"/>
    <property type="molecule type" value="Genomic_DNA"/>
</dbReference>
<gene>
    <name evidence="1" type="ORF">YQE_11739</name>
</gene>
<feature type="non-terminal residue" evidence="1">
    <location>
        <position position="1"/>
    </location>
</feature>
<accession>N6TTF2</accession>
<organism evidence="1">
    <name type="scientific">Dendroctonus ponderosae</name>
    <name type="common">Mountain pine beetle</name>
    <dbReference type="NCBI Taxonomy" id="77166"/>
    <lineage>
        <taxon>Eukaryota</taxon>
        <taxon>Metazoa</taxon>
        <taxon>Ecdysozoa</taxon>
        <taxon>Arthropoda</taxon>
        <taxon>Hexapoda</taxon>
        <taxon>Insecta</taxon>
        <taxon>Pterygota</taxon>
        <taxon>Neoptera</taxon>
        <taxon>Endopterygota</taxon>
        <taxon>Coleoptera</taxon>
        <taxon>Polyphaga</taxon>
        <taxon>Cucujiformia</taxon>
        <taxon>Curculionidae</taxon>
        <taxon>Scolytinae</taxon>
        <taxon>Dendroctonus</taxon>
    </lineage>
</organism>